<gene>
    <name evidence="1" type="ORF">CH063_15853</name>
</gene>
<protein>
    <submittedName>
        <fullName evidence="1">Uncharacterized protein</fullName>
    </submittedName>
</protein>
<evidence type="ECO:0000313" key="1">
    <source>
        <dbReference type="EMBL" id="CCF47476.1"/>
    </source>
</evidence>
<accession>H1W4R3</accession>
<evidence type="ECO:0000313" key="2">
    <source>
        <dbReference type="Proteomes" id="UP000007174"/>
    </source>
</evidence>
<name>H1W4R3_COLHI</name>
<sequence length="60" mass="6580">DAFRKRFLAVLPEKAKWRGCASGVGSASSAANLLGAIFCVCAMYVREVQRLESLKQTMSR</sequence>
<dbReference type="AlphaFoldDB" id="H1W4R3"/>
<dbReference type="Proteomes" id="UP000007174">
    <property type="component" value="Unassembled WGS sequence"/>
</dbReference>
<dbReference type="EMBL" id="CACQ02009765">
    <property type="protein sequence ID" value="CCF47476.1"/>
    <property type="molecule type" value="Genomic_DNA"/>
</dbReference>
<feature type="non-terminal residue" evidence="1">
    <location>
        <position position="1"/>
    </location>
</feature>
<reference evidence="2" key="1">
    <citation type="journal article" date="2012" name="Nat. Genet.">
        <title>Lifestyle transitions in plant pathogenic Colletotrichum fungi deciphered by genome and transcriptome analyses.</title>
        <authorList>
            <person name="O'Connell R.J."/>
            <person name="Thon M.R."/>
            <person name="Hacquard S."/>
            <person name="Amyotte S.G."/>
            <person name="Kleemann J."/>
            <person name="Torres M.F."/>
            <person name="Damm U."/>
            <person name="Buiate E.A."/>
            <person name="Epstein L."/>
            <person name="Alkan N."/>
            <person name="Altmueller J."/>
            <person name="Alvarado-Balderrama L."/>
            <person name="Bauser C.A."/>
            <person name="Becker C."/>
            <person name="Birren B.W."/>
            <person name="Chen Z."/>
            <person name="Choi J."/>
            <person name="Crouch J.A."/>
            <person name="Duvick J.P."/>
            <person name="Farman M.A."/>
            <person name="Gan P."/>
            <person name="Heiman D."/>
            <person name="Henrissat B."/>
            <person name="Howard R.J."/>
            <person name="Kabbage M."/>
            <person name="Koch C."/>
            <person name="Kracher B."/>
            <person name="Kubo Y."/>
            <person name="Law A.D."/>
            <person name="Lebrun M.-H."/>
            <person name="Lee Y.-H."/>
            <person name="Miyara I."/>
            <person name="Moore N."/>
            <person name="Neumann U."/>
            <person name="Nordstroem K."/>
            <person name="Panaccione D.G."/>
            <person name="Panstruga R."/>
            <person name="Place M."/>
            <person name="Proctor R.H."/>
            <person name="Prusky D."/>
            <person name="Rech G."/>
            <person name="Reinhardt R."/>
            <person name="Rollins J.A."/>
            <person name="Rounsley S."/>
            <person name="Schardl C.L."/>
            <person name="Schwartz D.C."/>
            <person name="Shenoy N."/>
            <person name="Shirasu K."/>
            <person name="Sikhakolli U.R."/>
            <person name="Stueber K."/>
            <person name="Sukno S.A."/>
            <person name="Sweigard J.A."/>
            <person name="Takano Y."/>
            <person name="Takahara H."/>
            <person name="Trail F."/>
            <person name="van der Does H.C."/>
            <person name="Voll L.M."/>
            <person name="Will I."/>
            <person name="Young S."/>
            <person name="Zeng Q."/>
            <person name="Zhang J."/>
            <person name="Zhou S."/>
            <person name="Dickman M.B."/>
            <person name="Schulze-Lefert P."/>
            <person name="Ver Loren van Themaat E."/>
            <person name="Ma L.-J."/>
            <person name="Vaillancourt L.J."/>
        </authorList>
    </citation>
    <scope>NUCLEOTIDE SEQUENCE [LARGE SCALE GENOMIC DNA]</scope>
    <source>
        <strain evidence="2">IMI 349063</strain>
    </source>
</reference>
<organism evidence="1 2">
    <name type="scientific">Colletotrichum higginsianum (strain IMI 349063)</name>
    <name type="common">Crucifer anthracnose fungus</name>
    <dbReference type="NCBI Taxonomy" id="759273"/>
    <lineage>
        <taxon>Eukaryota</taxon>
        <taxon>Fungi</taxon>
        <taxon>Dikarya</taxon>
        <taxon>Ascomycota</taxon>
        <taxon>Pezizomycotina</taxon>
        <taxon>Sordariomycetes</taxon>
        <taxon>Hypocreomycetidae</taxon>
        <taxon>Glomerellales</taxon>
        <taxon>Glomerellaceae</taxon>
        <taxon>Colletotrichum</taxon>
        <taxon>Colletotrichum destructivum species complex</taxon>
    </lineage>
</organism>
<dbReference type="HOGENOM" id="CLU_2948026_0_0_1"/>
<proteinExistence type="predicted"/>